<evidence type="ECO:0008006" key="5">
    <source>
        <dbReference type="Google" id="ProtNLM"/>
    </source>
</evidence>
<sequence length="381" mass="40026">MHRILPSAAPFPRVTRMQSNQRPIPAVYARGGTSRAVIFQRSALPADQDQWKAIFQSVLGSPDPESKQLDGMGGGITSLSKIAVLSPSSRSDADVDYLFVQIEPTNGEMLLDANCGNISSVVGPFAVDEGWVKPDAHGDAVVRIYNENTGKIIVSQFSLRDEPEARIAIAGVSGRAAPIMLRFEDPEGSAGRGGFPSGARAQKLELCNGGSVQATLIDVNVPCALVLAEDVGIVGDETYAALSENKDFVALMTEIRVAGALAMGLCGTAQEARTTLLNVPDVVVVSAPRTARGHLTARFVSCDRPHRAAPVTSSMALAAASRIPGTVAARLLLTPPRGSITIEHPSGTVEVAVELGDGDRVVATSTVRTARRIMQGEVLVG</sequence>
<organism evidence="3 4">
    <name type="scientific">Bordetella genomosp. 5</name>
    <dbReference type="NCBI Taxonomy" id="1395608"/>
    <lineage>
        <taxon>Bacteria</taxon>
        <taxon>Pseudomonadati</taxon>
        <taxon>Pseudomonadota</taxon>
        <taxon>Betaproteobacteria</taxon>
        <taxon>Burkholderiales</taxon>
        <taxon>Alcaligenaceae</taxon>
        <taxon>Bordetella</taxon>
    </lineage>
</organism>
<dbReference type="AlphaFoldDB" id="A0A261TVC9"/>
<reference evidence="3 4" key="1">
    <citation type="submission" date="2017-05" db="EMBL/GenBank/DDBJ databases">
        <title>Complete and WGS of Bordetella genogroups.</title>
        <authorList>
            <person name="Spilker T."/>
            <person name="LiPuma J."/>
        </authorList>
    </citation>
    <scope>NUCLEOTIDE SEQUENCE [LARGE SCALE GENOMIC DNA]</scope>
    <source>
        <strain evidence="3 4">AU10456</strain>
    </source>
</reference>
<accession>A0A261TVC9</accession>
<dbReference type="EMBL" id="NEVP01000004">
    <property type="protein sequence ID" value="OZI53626.1"/>
    <property type="molecule type" value="Genomic_DNA"/>
</dbReference>
<name>A0A261TVC9_9BORD</name>
<evidence type="ECO:0000313" key="3">
    <source>
        <dbReference type="EMBL" id="OZI53626.1"/>
    </source>
</evidence>
<keyword evidence="4" id="KW-1185">Reference proteome</keyword>
<dbReference type="Pfam" id="PF04303">
    <property type="entry name" value="PrpF"/>
    <property type="match status" value="1"/>
</dbReference>
<dbReference type="SUPFAM" id="SSF54506">
    <property type="entry name" value="Diaminopimelate epimerase-like"/>
    <property type="match status" value="2"/>
</dbReference>
<dbReference type="Proteomes" id="UP000216913">
    <property type="component" value="Unassembled WGS sequence"/>
</dbReference>
<dbReference type="InterPro" id="IPR007400">
    <property type="entry name" value="PrpF-like"/>
</dbReference>
<proteinExistence type="inferred from homology"/>
<keyword evidence="2" id="KW-0413">Isomerase</keyword>
<comment type="caution">
    <text evidence="3">The sequence shown here is derived from an EMBL/GenBank/DDBJ whole genome shotgun (WGS) entry which is preliminary data.</text>
</comment>
<dbReference type="PANTHER" id="PTHR43709:SF2">
    <property type="entry name" value="DUF453 DOMAIN PROTEIN (AFU_ORTHOLOGUE AFUA_6G00360)"/>
    <property type="match status" value="1"/>
</dbReference>
<protein>
    <recommendedName>
        <fullName evidence="5">PrpF family protein</fullName>
    </recommendedName>
</protein>
<dbReference type="GO" id="GO:0016853">
    <property type="term" value="F:isomerase activity"/>
    <property type="evidence" value="ECO:0007669"/>
    <property type="project" value="UniProtKB-KW"/>
</dbReference>
<evidence type="ECO:0000256" key="1">
    <source>
        <dbReference type="ARBA" id="ARBA00007673"/>
    </source>
</evidence>
<dbReference type="PANTHER" id="PTHR43709">
    <property type="entry name" value="ACONITATE ISOMERASE-RELATED"/>
    <property type="match status" value="1"/>
</dbReference>
<dbReference type="Gene3D" id="3.10.310.10">
    <property type="entry name" value="Diaminopimelate Epimerase, Chain A, domain 1"/>
    <property type="match status" value="2"/>
</dbReference>
<gene>
    <name evidence="3" type="ORF">CAL25_06540</name>
</gene>
<comment type="similarity">
    <text evidence="1">Belongs to the PrpF family.</text>
</comment>
<evidence type="ECO:0000256" key="2">
    <source>
        <dbReference type="ARBA" id="ARBA00023235"/>
    </source>
</evidence>
<dbReference type="OrthoDB" id="9779763at2"/>
<evidence type="ECO:0000313" key="4">
    <source>
        <dbReference type="Proteomes" id="UP000216913"/>
    </source>
</evidence>